<dbReference type="OrthoDB" id="340681at2759"/>
<evidence type="ECO:0000256" key="1">
    <source>
        <dbReference type="SAM" id="MobiDB-lite"/>
    </source>
</evidence>
<feature type="region of interest" description="Disordered" evidence="1">
    <location>
        <begin position="73"/>
        <end position="115"/>
    </location>
</feature>
<dbReference type="PANTHER" id="PTHR12069:SF0">
    <property type="entry name" value="DNA-DIRECTED RNA POLYMERASE III SUBUNIT RPC5"/>
    <property type="match status" value="1"/>
</dbReference>
<dbReference type="AlphaFoldDB" id="A0A8H6XFL4"/>
<dbReference type="EMBL" id="JACAZI010000019">
    <property type="protein sequence ID" value="KAF7339824.1"/>
    <property type="molecule type" value="Genomic_DNA"/>
</dbReference>
<evidence type="ECO:0000313" key="2">
    <source>
        <dbReference type="EMBL" id="KAF7339824.1"/>
    </source>
</evidence>
<feature type="compositionally biased region" description="Basic and acidic residues" evidence="1">
    <location>
        <begin position="209"/>
        <end position="228"/>
    </location>
</feature>
<gene>
    <name evidence="2" type="ORF">MVEN_01899000</name>
</gene>
<name>A0A8H6XFL4_9AGAR</name>
<comment type="caution">
    <text evidence="2">The sequence shown here is derived from an EMBL/GenBank/DDBJ whole genome shotgun (WGS) entry which is preliminary data.</text>
</comment>
<dbReference type="GO" id="GO:0005666">
    <property type="term" value="C:RNA polymerase III complex"/>
    <property type="evidence" value="ECO:0007669"/>
    <property type="project" value="TreeGrafter"/>
</dbReference>
<reference evidence="2" key="1">
    <citation type="submission" date="2020-05" db="EMBL/GenBank/DDBJ databases">
        <title>Mycena genomes resolve the evolution of fungal bioluminescence.</title>
        <authorList>
            <person name="Tsai I.J."/>
        </authorList>
    </citation>
    <scope>NUCLEOTIDE SEQUENCE</scope>
    <source>
        <strain evidence="2">CCC161011</strain>
    </source>
</reference>
<proteinExistence type="predicted"/>
<dbReference type="Proteomes" id="UP000620124">
    <property type="component" value="Unassembled WGS sequence"/>
</dbReference>
<feature type="compositionally biased region" description="Basic and acidic residues" evidence="1">
    <location>
        <begin position="73"/>
        <end position="114"/>
    </location>
</feature>
<feature type="compositionally biased region" description="Acidic residues" evidence="1">
    <location>
        <begin position="185"/>
        <end position="197"/>
    </location>
</feature>
<dbReference type="Pfam" id="PF04801">
    <property type="entry name" value="RPC5"/>
    <property type="match status" value="1"/>
</dbReference>
<accession>A0A8H6XFL4</accession>
<evidence type="ECO:0000313" key="3">
    <source>
        <dbReference type="Proteomes" id="UP000620124"/>
    </source>
</evidence>
<dbReference type="PANTHER" id="PTHR12069">
    <property type="entry name" value="DNA-DIRECTED RNA POLYMERASES III 80 KDA POLYPEPTIDE RNA POLYMERASE III SUBUNIT 5"/>
    <property type="match status" value="1"/>
</dbReference>
<protein>
    <submittedName>
        <fullName evidence="2">Uncharacterized protein</fullName>
    </submittedName>
</protein>
<dbReference type="InterPro" id="IPR006886">
    <property type="entry name" value="RNA_pol_III_Rpc5"/>
</dbReference>
<organism evidence="2 3">
    <name type="scientific">Mycena venus</name>
    <dbReference type="NCBI Taxonomy" id="2733690"/>
    <lineage>
        <taxon>Eukaryota</taxon>
        <taxon>Fungi</taxon>
        <taxon>Dikarya</taxon>
        <taxon>Basidiomycota</taxon>
        <taxon>Agaricomycotina</taxon>
        <taxon>Agaricomycetes</taxon>
        <taxon>Agaricomycetidae</taxon>
        <taxon>Agaricales</taxon>
        <taxon>Marasmiineae</taxon>
        <taxon>Mycenaceae</taxon>
        <taxon>Mycena</taxon>
    </lineage>
</organism>
<dbReference type="GO" id="GO:0042797">
    <property type="term" value="P:tRNA transcription by RNA polymerase III"/>
    <property type="evidence" value="ECO:0007669"/>
    <property type="project" value="TreeGrafter"/>
</dbReference>
<keyword evidence="3" id="KW-1185">Reference proteome</keyword>
<sequence length="317" mass="35064">MDIDDEVVSSIPIRFSNALAPKIQIHQFPLLTRPLQVPPSAAASGKRITARIKPGVQRLEIHVPSDTRAEVWNTDRGRDLGAARVDDDREKNQESKGKGREGEEPRLSEVRMRSEQIQQKGAHMLGIVRDGKLQLSVLLSKINVRLGQLHLHPISETHQLRPTLTYLDILSRKNKRSRAGGGSDSDSDDGPPPDPDEPAPAPAPKKEKKPAGEAREVQVTARKTEDKGGLQQIQGGLSVARREMLIAIRAEEDESWQDLEFYDVTVGTFHLQAAFATDLHPQTLESETTFEGVFSQSDEVLETKTDVTAFLKDISGL</sequence>
<feature type="region of interest" description="Disordered" evidence="1">
    <location>
        <begin position="174"/>
        <end position="233"/>
    </location>
</feature>